<feature type="domain" description="Glutamine amidotransferase type-2" evidence="11">
    <location>
        <begin position="2"/>
        <end position="218"/>
    </location>
</feature>
<dbReference type="EMBL" id="FTNE01000004">
    <property type="protein sequence ID" value="SIQ40670.1"/>
    <property type="molecule type" value="Genomic_DNA"/>
</dbReference>
<dbReference type="CDD" id="cd00712">
    <property type="entry name" value="AsnB"/>
    <property type="match status" value="1"/>
</dbReference>
<dbReference type="Pfam" id="PF00733">
    <property type="entry name" value="Asn_synthase"/>
    <property type="match status" value="1"/>
</dbReference>
<dbReference type="EC" id="6.3.5.4" evidence="3"/>
<reference evidence="12 13" key="1">
    <citation type="submission" date="2017-01" db="EMBL/GenBank/DDBJ databases">
        <authorList>
            <person name="Varghese N."/>
            <person name="Submissions S."/>
        </authorList>
    </citation>
    <scope>NUCLEOTIDE SEQUENCE [LARGE SCALE GENOMIC DNA]</scope>
    <source>
        <strain evidence="12 13">ATCC 35905</strain>
    </source>
</reference>
<organism evidence="12 13">
    <name type="scientific">Acidiphilium rubrum</name>
    <dbReference type="NCBI Taxonomy" id="526"/>
    <lineage>
        <taxon>Bacteria</taxon>
        <taxon>Pseudomonadati</taxon>
        <taxon>Pseudomonadota</taxon>
        <taxon>Alphaproteobacteria</taxon>
        <taxon>Acetobacterales</taxon>
        <taxon>Acidocellaceae</taxon>
        <taxon>Acidiphilium</taxon>
    </lineage>
</organism>
<dbReference type="PANTHER" id="PTHR43284">
    <property type="entry name" value="ASPARAGINE SYNTHETASE (GLUTAMINE-HYDROLYZING)"/>
    <property type="match status" value="1"/>
</dbReference>
<keyword evidence="13" id="KW-1185">Reference proteome</keyword>
<dbReference type="GO" id="GO:0004066">
    <property type="term" value="F:asparagine synthase (glutamine-hydrolyzing) activity"/>
    <property type="evidence" value="ECO:0007669"/>
    <property type="project" value="UniProtKB-EC"/>
</dbReference>
<dbReference type="GO" id="GO:0005524">
    <property type="term" value="F:ATP binding"/>
    <property type="evidence" value="ECO:0007669"/>
    <property type="project" value="UniProtKB-KW"/>
</dbReference>
<dbReference type="Gene3D" id="3.60.20.10">
    <property type="entry name" value="Glutamine Phosphoribosylpyrophosphate, subunit 1, domain 1"/>
    <property type="match status" value="1"/>
</dbReference>
<comment type="caution">
    <text evidence="12">The sequence shown here is derived from an EMBL/GenBank/DDBJ whole genome shotgun (WGS) entry which is preliminary data.</text>
</comment>
<feature type="site" description="Important for beta-aspartyl-AMP intermediate formation" evidence="10">
    <location>
        <position position="369"/>
    </location>
</feature>
<comment type="catalytic activity">
    <reaction evidence="7">
        <text>L-aspartate + L-glutamine + ATP + H2O = L-asparagine + L-glutamate + AMP + diphosphate + H(+)</text>
        <dbReference type="Rhea" id="RHEA:12228"/>
        <dbReference type="ChEBI" id="CHEBI:15377"/>
        <dbReference type="ChEBI" id="CHEBI:15378"/>
        <dbReference type="ChEBI" id="CHEBI:29985"/>
        <dbReference type="ChEBI" id="CHEBI:29991"/>
        <dbReference type="ChEBI" id="CHEBI:30616"/>
        <dbReference type="ChEBI" id="CHEBI:33019"/>
        <dbReference type="ChEBI" id="CHEBI:58048"/>
        <dbReference type="ChEBI" id="CHEBI:58359"/>
        <dbReference type="ChEBI" id="CHEBI:456215"/>
        <dbReference type="EC" id="6.3.5.4"/>
    </reaction>
</comment>
<dbReference type="PROSITE" id="PS51278">
    <property type="entry name" value="GATASE_TYPE_2"/>
    <property type="match status" value="1"/>
</dbReference>
<feature type="active site" description="For GATase activity" evidence="8">
    <location>
        <position position="2"/>
    </location>
</feature>
<evidence type="ECO:0000256" key="2">
    <source>
        <dbReference type="ARBA" id="ARBA00005752"/>
    </source>
</evidence>
<evidence type="ECO:0000313" key="12">
    <source>
        <dbReference type="EMBL" id="SIQ40670.1"/>
    </source>
</evidence>
<dbReference type="SUPFAM" id="SSF56235">
    <property type="entry name" value="N-terminal nucleophile aminohydrolases (Ntn hydrolases)"/>
    <property type="match status" value="1"/>
</dbReference>
<evidence type="ECO:0000256" key="8">
    <source>
        <dbReference type="PIRSR" id="PIRSR001589-1"/>
    </source>
</evidence>
<dbReference type="InterPro" id="IPR029055">
    <property type="entry name" value="Ntn_hydrolases_N"/>
</dbReference>
<keyword evidence="6 8" id="KW-0315">Glutamine amidotransferase</keyword>
<dbReference type="InterPro" id="IPR006426">
    <property type="entry name" value="Asn_synth_AEB"/>
</dbReference>
<dbReference type="Gene3D" id="3.40.50.620">
    <property type="entry name" value="HUPs"/>
    <property type="match status" value="2"/>
</dbReference>
<keyword evidence="5 9" id="KW-0067">ATP-binding</keyword>
<proteinExistence type="inferred from homology"/>
<dbReference type="InterPro" id="IPR051786">
    <property type="entry name" value="ASN_synthetase/amidase"/>
</dbReference>
<feature type="binding site" evidence="9">
    <location>
        <position position="295"/>
    </location>
    <ligand>
        <name>ATP</name>
        <dbReference type="ChEBI" id="CHEBI:30616"/>
    </ligand>
</feature>
<feature type="binding site" evidence="9">
    <location>
        <position position="104"/>
    </location>
    <ligand>
        <name>L-glutamine</name>
        <dbReference type="ChEBI" id="CHEBI:58359"/>
    </ligand>
</feature>
<dbReference type="GO" id="GO:0005829">
    <property type="term" value="C:cytosol"/>
    <property type="evidence" value="ECO:0007669"/>
    <property type="project" value="TreeGrafter"/>
</dbReference>
<dbReference type="SUPFAM" id="SSF52402">
    <property type="entry name" value="Adenine nucleotide alpha hydrolases-like"/>
    <property type="match status" value="1"/>
</dbReference>
<dbReference type="InterPro" id="IPR001962">
    <property type="entry name" value="Asn_synthase"/>
</dbReference>
<comment type="similarity">
    <text evidence="2">Belongs to the asparagine synthetase family.</text>
</comment>
<sequence>MCGFTGLFAPRTARCDARDIDTALLHRMTAAIAHRGPDDEGFHTEPGIGLGFRRLAIIDLAAGHQPMANEDGTVTIAFNGEIYNFQSLRDELLGLGHVFATHCDTEVIIHGWESWGLAVLDRLDGFFAFALWDRQQATLLLARDRLGKKPLYYGTAPDGNLAFGSELAALTPVPGLTDRLDPAALEDYLAFGYVPDPASIYQRIRKLPPAHFMLIEAGAPLPPPRRYWTLPEPTTPPASLDEAAADLRTRLDKAVAARMIADVPLGAFLSGGVDSSAIVALAARHAKSPLQSFTIGFPGTTDERATAAAMAEHCGALHTSEVVAPTDVIDAARHQAEVFGEPFGDHSSVPSLAVARLARAGVKVALSGDGGDEVFGGYRRYRWHAIADQARRLLPDRARRALLAPIAAAYPKLDRAPAWLRAKTTLTEISLDSAHGYYRTLCKLQDTERRGLMSPALRSLLDGHDPAAGIIAALDTDADPLRAAQMVDLATYLPGDILVKVDRTSMRSGVEVRSPLLDPALLAWGMGLPPALKLRAGQGKSVLRAAVAPLLPRDVLDRPKQGFVAPISAELRRAAPRLRGTLLGAAMLDTGWFDGAAIGRMIDQHESGQHDHGWKLWHLLVLEGFLARHAGAAMPAATPVLVA</sequence>
<dbReference type="InterPro" id="IPR033738">
    <property type="entry name" value="AsnB_N"/>
</dbReference>
<evidence type="ECO:0000256" key="9">
    <source>
        <dbReference type="PIRSR" id="PIRSR001589-2"/>
    </source>
</evidence>
<dbReference type="AlphaFoldDB" id="A0A8G2CJ20"/>
<accession>A0A8G2CJ20</accession>
<dbReference type="NCBIfam" id="TIGR01536">
    <property type="entry name" value="asn_synth_AEB"/>
    <property type="match status" value="1"/>
</dbReference>
<keyword evidence="8" id="KW-0028">Amino-acid biosynthesis</keyword>
<dbReference type="PIRSF" id="PIRSF001589">
    <property type="entry name" value="Asn_synthetase_glu-h"/>
    <property type="match status" value="1"/>
</dbReference>
<feature type="binding site" evidence="9">
    <location>
        <begin position="367"/>
        <end position="368"/>
    </location>
    <ligand>
        <name>ATP</name>
        <dbReference type="ChEBI" id="CHEBI:30616"/>
    </ligand>
</feature>
<dbReference type="CDD" id="cd01991">
    <property type="entry name" value="Asn_synthase_B_C"/>
    <property type="match status" value="1"/>
</dbReference>
<name>A0A8G2CJ20_ACIRU</name>
<dbReference type="GO" id="GO:0006529">
    <property type="term" value="P:asparagine biosynthetic process"/>
    <property type="evidence" value="ECO:0007669"/>
    <property type="project" value="UniProtKB-KW"/>
</dbReference>
<dbReference type="PANTHER" id="PTHR43284:SF1">
    <property type="entry name" value="ASPARAGINE SYNTHETASE"/>
    <property type="match status" value="1"/>
</dbReference>
<dbReference type="InterPro" id="IPR017932">
    <property type="entry name" value="GATase_2_dom"/>
</dbReference>
<evidence type="ECO:0000256" key="3">
    <source>
        <dbReference type="ARBA" id="ARBA00012737"/>
    </source>
</evidence>
<evidence type="ECO:0000256" key="4">
    <source>
        <dbReference type="ARBA" id="ARBA00022741"/>
    </source>
</evidence>
<comment type="pathway">
    <text evidence="1">Amino-acid biosynthesis; L-asparagine biosynthesis; L-asparagine from L-aspartate (L-Gln route): step 1/1.</text>
</comment>
<dbReference type="InterPro" id="IPR014729">
    <property type="entry name" value="Rossmann-like_a/b/a_fold"/>
</dbReference>
<evidence type="ECO:0000256" key="10">
    <source>
        <dbReference type="PIRSR" id="PIRSR001589-3"/>
    </source>
</evidence>
<protein>
    <recommendedName>
        <fullName evidence="3">asparagine synthase (glutamine-hydrolyzing)</fullName>
        <ecNumber evidence="3">6.3.5.4</ecNumber>
    </recommendedName>
</protein>
<evidence type="ECO:0000256" key="5">
    <source>
        <dbReference type="ARBA" id="ARBA00022840"/>
    </source>
</evidence>
<gene>
    <name evidence="12" type="ORF">SAMN05421828_104135</name>
</gene>
<dbReference type="Pfam" id="PF13537">
    <property type="entry name" value="GATase_7"/>
    <property type="match status" value="1"/>
</dbReference>
<evidence type="ECO:0000256" key="6">
    <source>
        <dbReference type="ARBA" id="ARBA00022962"/>
    </source>
</evidence>
<keyword evidence="4 9" id="KW-0547">Nucleotide-binding</keyword>
<dbReference type="Proteomes" id="UP000186308">
    <property type="component" value="Unassembled WGS sequence"/>
</dbReference>
<evidence type="ECO:0000256" key="1">
    <source>
        <dbReference type="ARBA" id="ARBA00005187"/>
    </source>
</evidence>
<evidence type="ECO:0000256" key="7">
    <source>
        <dbReference type="ARBA" id="ARBA00048741"/>
    </source>
</evidence>
<dbReference type="RefSeq" id="WP_029310528.1">
    <property type="nucleotide sequence ID" value="NZ_FTNE01000004.1"/>
</dbReference>
<evidence type="ECO:0000313" key="13">
    <source>
        <dbReference type="Proteomes" id="UP000186308"/>
    </source>
</evidence>
<keyword evidence="8" id="KW-0061">Asparagine biosynthesis</keyword>
<evidence type="ECO:0000259" key="11">
    <source>
        <dbReference type="PROSITE" id="PS51278"/>
    </source>
</evidence>
<dbReference type="OrthoDB" id="9763290at2"/>